<keyword evidence="7" id="KW-0349">Heme</keyword>
<dbReference type="GO" id="GO:0020037">
    <property type="term" value="F:heme binding"/>
    <property type="evidence" value="ECO:0007669"/>
    <property type="project" value="InterPro"/>
</dbReference>
<dbReference type="InterPro" id="IPR050182">
    <property type="entry name" value="Cytochrome_P450_fam2"/>
</dbReference>
<dbReference type="PRINTS" id="PR00385">
    <property type="entry name" value="P450"/>
</dbReference>
<dbReference type="GO" id="GO:0006082">
    <property type="term" value="P:organic acid metabolic process"/>
    <property type="evidence" value="ECO:0007669"/>
    <property type="project" value="TreeGrafter"/>
</dbReference>
<feature type="coiled-coil region" evidence="8">
    <location>
        <begin position="244"/>
        <end position="271"/>
    </location>
</feature>
<keyword evidence="5 7" id="KW-0408">Iron</keyword>
<evidence type="ECO:0000256" key="7">
    <source>
        <dbReference type="PIRSR" id="PIRSR602401-1"/>
    </source>
</evidence>
<evidence type="ECO:0000256" key="8">
    <source>
        <dbReference type="SAM" id="Coils"/>
    </source>
</evidence>
<feature type="binding site" description="axial binding residue" evidence="7">
    <location>
        <position position="445"/>
    </location>
    <ligand>
        <name>heme</name>
        <dbReference type="ChEBI" id="CHEBI:30413"/>
    </ligand>
    <ligandPart>
        <name>Fe</name>
        <dbReference type="ChEBI" id="CHEBI:18248"/>
    </ligandPart>
</feature>
<evidence type="ECO:0000256" key="4">
    <source>
        <dbReference type="ARBA" id="ARBA00023002"/>
    </source>
</evidence>
<keyword evidence="9" id="KW-0812">Transmembrane</keyword>
<keyword evidence="6" id="KW-0503">Monooxygenase</keyword>
<comment type="similarity">
    <text evidence="2">Belongs to the cytochrome P450 family.</text>
</comment>
<comment type="cofactor">
    <cofactor evidence="1 7">
        <name>heme</name>
        <dbReference type="ChEBI" id="CHEBI:30413"/>
    </cofactor>
</comment>
<dbReference type="PRINTS" id="PR00463">
    <property type="entry name" value="EP450I"/>
</dbReference>
<evidence type="ECO:0000256" key="2">
    <source>
        <dbReference type="ARBA" id="ARBA00010617"/>
    </source>
</evidence>
<keyword evidence="3 7" id="KW-0479">Metal-binding</keyword>
<dbReference type="PANTHER" id="PTHR24300">
    <property type="entry name" value="CYTOCHROME P450 508A4-RELATED"/>
    <property type="match status" value="1"/>
</dbReference>
<name>A0A1J1DVN9_9MYRI</name>
<dbReference type="EMBL" id="LC125379">
    <property type="protein sequence ID" value="BAV93929.1"/>
    <property type="molecule type" value="mRNA"/>
</dbReference>
<dbReference type="GO" id="GO:0005506">
    <property type="term" value="F:iron ion binding"/>
    <property type="evidence" value="ECO:0007669"/>
    <property type="project" value="InterPro"/>
</dbReference>
<keyword evidence="9" id="KW-1133">Transmembrane helix</keyword>
<dbReference type="InterPro" id="IPR001128">
    <property type="entry name" value="Cyt_P450"/>
</dbReference>
<dbReference type="GO" id="GO:0005737">
    <property type="term" value="C:cytoplasm"/>
    <property type="evidence" value="ECO:0007669"/>
    <property type="project" value="TreeGrafter"/>
</dbReference>
<sequence length="501" mass="57313">MLEMPSLNFLTENFILSSTTFIVVLTLYWYIHVLYSRRNGPPGPLGLPVLGYLPFLGRKPFLTFDKLKDKYGPIFSLKLGGRNAVVFNSYEAFYEAFVKNADAFISRPKDMHINVLNSEQSNVVYESGVPWKEHRKLIVGTMKDIGVGSTGFESIILTEVQNFLNDIEKYNLNRPVDISPLIKRISTNVMNLALLGKCLNYDDPIFEIVDKYITHYVDNSALIPILSFFPWLRHFPGISWCLNQKELEKCLEKLNKRLNEEIEKSNQSSINAIVHAYLDKINNPTNGSESIFTNDSFLSNLRVLYITGVETTAGSMKWILKYLAAYPDVQRKIQEELDRVIGHDRHPTMADKLRTPYTEATLLELQRLVPLVSINVPHSNTSACKIGNYTIAEDSFIIGNIWAVHHDKEHWGDPDNFRPERFLDENGRIVNTGHLIPFFHGKRQCLGEGLAKMEVYLLTASLLMHFNILKPYDDKPMDLSSHYTTTLAPVELQIRLVKRAI</sequence>
<dbReference type="Gene3D" id="1.10.630.10">
    <property type="entry name" value="Cytochrome P450"/>
    <property type="match status" value="1"/>
</dbReference>
<reference evidence="10" key="1">
    <citation type="journal article" date="2017" name="FEBS Open Bio">
        <title>A novel cytochrome P450, CYP3201B1, is involved in (R)-mandelonitrile biosynthesis in a cyanogenic millipede.</title>
        <authorList>
            <person name="Yamaguchi T."/>
            <person name="Kuwahara Y."/>
            <person name="Asano Y."/>
        </authorList>
    </citation>
    <scope>NUCLEOTIDE SEQUENCE</scope>
</reference>
<evidence type="ECO:0000256" key="6">
    <source>
        <dbReference type="ARBA" id="ARBA00023033"/>
    </source>
</evidence>
<dbReference type="GO" id="GO:0016712">
    <property type="term" value="F:oxidoreductase activity, acting on paired donors, with incorporation or reduction of molecular oxygen, reduced flavin or flavoprotein as one donor, and incorporation of one atom of oxygen"/>
    <property type="evidence" value="ECO:0007669"/>
    <property type="project" value="TreeGrafter"/>
</dbReference>
<feature type="transmembrane region" description="Helical" evidence="9">
    <location>
        <begin position="14"/>
        <end position="31"/>
    </location>
</feature>
<keyword evidence="9" id="KW-0472">Membrane</keyword>
<dbReference type="SUPFAM" id="SSF48264">
    <property type="entry name" value="Cytochrome P450"/>
    <property type="match status" value="1"/>
</dbReference>
<organism evidence="10">
    <name type="scientific">Chamberlinius hualienensis</name>
    <dbReference type="NCBI Taxonomy" id="1551368"/>
    <lineage>
        <taxon>Eukaryota</taxon>
        <taxon>Metazoa</taxon>
        <taxon>Ecdysozoa</taxon>
        <taxon>Arthropoda</taxon>
        <taxon>Myriapoda</taxon>
        <taxon>Diplopoda</taxon>
        <taxon>Helminthomorpha</taxon>
        <taxon>Polydesmida</taxon>
        <taxon>Paradoxosomatidae</taxon>
        <taxon>Chamberlinius</taxon>
    </lineage>
</organism>
<protein>
    <submittedName>
        <fullName evidence="10">Cytochrome P450 3199A1</fullName>
    </submittedName>
</protein>
<dbReference type="FunFam" id="1.10.630.10:FF:000036">
    <property type="entry name" value="CYtochrome P450 family"/>
    <property type="match status" value="1"/>
</dbReference>
<keyword evidence="4" id="KW-0560">Oxidoreductase</keyword>
<gene>
    <name evidence="10" type="primary">cyp3199a1</name>
</gene>
<accession>A0A1J1DVN9</accession>
<dbReference type="GO" id="GO:0008395">
    <property type="term" value="F:steroid hydroxylase activity"/>
    <property type="evidence" value="ECO:0007669"/>
    <property type="project" value="TreeGrafter"/>
</dbReference>
<evidence type="ECO:0000313" key="10">
    <source>
        <dbReference type="EMBL" id="BAV93929.1"/>
    </source>
</evidence>
<evidence type="ECO:0000256" key="9">
    <source>
        <dbReference type="SAM" id="Phobius"/>
    </source>
</evidence>
<evidence type="ECO:0000256" key="3">
    <source>
        <dbReference type="ARBA" id="ARBA00022723"/>
    </source>
</evidence>
<dbReference type="InterPro" id="IPR002401">
    <property type="entry name" value="Cyt_P450_E_grp-I"/>
</dbReference>
<dbReference type="AlphaFoldDB" id="A0A1J1DVN9"/>
<keyword evidence="8" id="KW-0175">Coiled coil</keyword>
<dbReference type="InterPro" id="IPR036396">
    <property type="entry name" value="Cyt_P450_sf"/>
</dbReference>
<dbReference type="PANTHER" id="PTHR24300:SF403">
    <property type="entry name" value="CYTOCHROME P450 306A1"/>
    <property type="match status" value="1"/>
</dbReference>
<evidence type="ECO:0000256" key="5">
    <source>
        <dbReference type="ARBA" id="ARBA00023004"/>
    </source>
</evidence>
<dbReference type="GO" id="GO:0006805">
    <property type="term" value="P:xenobiotic metabolic process"/>
    <property type="evidence" value="ECO:0007669"/>
    <property type="project" value="TreeGrafter"/>
</dbReference>
<evidence type="ECO:0000256" key="1">
    <source>
        <dbReference type="ARBA" id="ARBA00001971"/>
    </source>
</evidence>
<dbReference type="Pfam" id="PF00067">
    <property type="entry name" value="p450"/>
    <property type="match status" value="1"/>
</dbReference>
<proteinExistence type="evidence at transcript level"/>